<dbReference type="Gene3D" id="2.10.25.10">
    <property type="entry name" value="Laminin"/>
    <property type="match status" value="1"/>
</dbReference>
<dbReference type="SMART" id="SM00181">
    <property type="entry name" value="EGF"/>
    <property type="match status" value="1"/>
</dbReference>
<dbReference type="SMART" id="SM00179">
    <property type="entry name" value="EGF_CA"/>
    <property type="match status" value="1"/>
</dbReference>
<keyword evidence="5" id="KW-1133">Transmembrane helix</keyword>
<evidence type="ECO:0000313" key="14">
    <source>
        <dbReference type="RefSeq" id="XP_047737642.1"/>
    </source>
</evidence>
<evidence type="ECO:0000256" key="8">
    <source>
        <dbReference type="PROSITE-ProRule" id="PRU00043"/>
    </source>
</evidence>
<dbReference type="PANTHER" id="PTHR24026:SF126">
    <property type="entry name" value="PROTOCADHERIN FAT 4"/>
    <property type="match status" value="1"/>
</dbReference>
<dbReference type="PROSITE" id="PS50026">
    <property type="entry name" value="EGF_3"/>
    <property type="match status" value="1"/>
</dbReference>
<dbReference type="PROSITE" id="PS00232">
    <property type="entry name" value="CADHERIN_1"/>
    <property type="match status" value="2"/>
</dbReference>
<dbReference type="InterPro" id="IPR000742">
    <property type="entry name" value="EGF"/>
</dbReference>
<keyword evidence="9" id="KW-0245">EGF-like domain</keyword>
<keyword evidence="13" id="KW-1185">Reference proteome</keyword>
<dbReference type="InterPro" id="IPR018097">
    <property type="entry name" value="EGF_Ca-bd_CS"/>
</dbReference>
<dbReference type="OrthoDB" id="6252479at2759"/>
<dbReference type="SMART" id="SM00112">
    <property type="entry name" value="CA"/>
    <property type="match status" value="4"/>
</dbReference>
<dbReference type="PRINTS" id="PR00205">
    <property type="entry name" value="CADHERIN"/>
</dbReference>
<evidence type="ECO:0000256" key="6">
    <source>
        <dbReference type="ARBA" id="ARBA00023136"/>
    </source>
</evidence>
<dbReference type="KEGG" id="hazt:108668249"/>
<dbReference type="SUPFAM" id="SSF49313">
    <property type="entry name" value="Cadherin-like"/>
    <property type="match status" value="4"/>
</dbReference>
<dbReference type="InterPro" id="IPR015919">
    <property type="entry name" value="Cadherin-like_sf"/>
</dbReference>
<dbReference type="InterPro" id="IPR000152">
    <property type="entry name" value="EGF-type_Asp/Asn_hydroxyl_site"/>
</dbReference>
<dbReference type="RefSeq" id="XP_047737642.1">
    <property type="nucleotide sequence ID" value="XM_047881686.1"/>
</dbReference>
<dbReference type="CDD" id="cd11304">
    <property type="entry name" value="Cadherin_repeat"/>
    <property type="match status" value="4"/>
</dbReference>
<dbReference type="GO" id="GO:0005886">
    <property type="term" value="C:plasma membrane"/>
    <property type="evidence" value="ECO:0007669"/>
    <property type="project" value="UniProtKB-SubCell"/>
</dbReference>
<dbReference type="GO" id="GO:0007156">
    <property type="term" value="P:homophilic cell adhesion via plasma membrane adhesion molecules"/>
    <property type="evidence" value="ECO:0007669"/>
    <property type="project" value="InterPro"/>
</dbReference>
<keyword evidence="2" id="KW-0812">Transmembrane</keyword>
<name>A0A979FMB6_HYAAZ</name>
<dbReference type="Proteomes" id="UP000694843">
    <property type="component" value="Unplaced"/>
</dbReference>
<dbReference type="SUPFAM" id="SSF57196">
    <property type="entry name" value="EGF/Laminin"/>
    <property type="match status" value="1"/>
</dbReference>
<feature type="compositionally biased region" description="Polar residues" evidence="10">
    <location>
        <begin position="445"/>
        <end position="468"/>
    </location>
</feature>
<dbReference type="GO" id="GO:0005509">
    <property type="term" value="F:calcium ion binding"/>
    <property type="evidence" value="ECO:0007669"/>
    <property type="project" value="UniProtKB-UniRule"/>
</dbReference>
<evidence type="ECO:0000256" key="9">
    <source>
        <dbReference type="PROSITE-ProRule" id="PRU00076"/>
    </source>
</evidence>
<feature type="domain" description="Cadherin" evidence="12">
    <location>
        <begin position="1"/>
        <end position="70"/>
    </location>
</feature>
<evidence type="ECO:0000256" key="7">
    <source>
        <dbReference type="ARBA" id="ARBA00023157"/>
    </source>
</evidence>
<feature type="compositionally biased region" description="Low complexity" evidence="10">
    <location>
        <begin position="409"/>
        <end position="434"/>
    </location>
</feature>
<evidence type="ECO:0000256" key="3">
    <source>
        <dbReference type="ARBA" id="ARBA00022737"/>
    </source>
</evidence>
<dbReference type="InterPro" id="IPR001881">
    <property type="entry name" value="EGF-like_Ca-bd_dom"/>
</dbReference>
<feature type="region of interest" description="Disordered" evidence="10">
    <location>
        <begin position="403"/>
        <end position="468"/>
    </location>
</feature>
<feature type="non-terminal residue" evidence="14">
    <location>
        <position position="1"/>
    </location>
</feature>
<dbReference type="Pfam" id="PF00028">
    <property type="entry name" value="Cadherin"/>
    <property type="match status" value="2"/>
</dbReference>
<accession>A0A979FMB6</accession>
<organism evidence="13 14">
    <name type="scientific">Hyalella azteca</name>
    <name type="common">Amphipod</name>
    <dbReference type="NCBI Taxonomy" id="294128"/>
    <lineage>
        <taxon>Eukaryota</taxon>
        <taxon>Metazoa</taxon>
        <taxon>Ecdysozoa</taxon>
        <taxon>Arthropoda</taxon>
        <taxon>Crustacea</taxon>
        <taxon>Multicrustacea</taxon>
        <taxon>Malacostraca</taxon>
        <taxon>Eumalacostraca</taxon>
        <taxon>Peracarida</taxon>
        <taxon>Amphipoda</taxon>
        <taxon>Senticaudata</taxon>
        <taxon>Talitrida</taxon>
        <taxon>Talitroidea</taxon>
        <taxon>Hyalellidae</taxon>
        <taxon>Hyalella</taxon>
    </lineage>
</organism>
<dbReference type="GO" id="GO:0001736">
    <property type="term" value="P:establishment of planar polarity"/>
    <property type="evidence" value="ECO:0007669"/>
    <property type="project" value="UniProtKB-ARBA"/>
</dbReference>
<dbReference type="CDD" id="cd00054">
    <property type="entry name" value="EGF_CA"/>
    <property type="match status" value="1"/>
</dbReference>
<feature type="domain" description="Cadherin" evidence="12">
    <location>
        <begin position="278"/>
        <end position="389"/>
    </location>
</feature>
<dbReference type="PROSITE" id="PS50268">
    <property type="entry name" value="CADHERIN_2"/>
    <property type="match status" value="4"/>
</dbReference>
<comment type="caution">
    <text evidence="9">Lacks conserved residue(s) required for the propagation of feature annotation.</text>
</comment>
<reference evidence="14" key="1">
    <citation type="submission" date="2025-08" db="UniProtKB">
        <authorList>
            <consortium name="RefSeq"/>
        </authorList>
    </citation>
    <scope>IDENTIFICATION</scope>
    <source>
        <tissue evidence="14">Whole organism</tissue>
    </source>
</reference>
<evidence type="ECO:0000256" key="5">
    <source>
        <dbReference type="ARBA" id="ARBA00022989"/>
    </source>
</evidence>
<dbReference type="GO" id="GO:0007163">
    <property type="term" value="P:establishment or maintenance of cell polarity"/>
    <property type="evidence" value="ECO:0007669"/>
    <property type="project" value="UniProtKB-ARBA"/>
</dbReference>
<dbReference type="PROSITE" id="PS00010">
    <property type="entry name" value="ASX_HYDROXYL"/>
    <property type="match status" value="1"/>
</dbReference>
<feature type="disulfide bond" evidence="9">
    <location>
        <begin position="1217"/>
        <end position="1226"/>
    </location>
</feature>
<proteinExistence type="predicted"/>
<dbReference type="FunFam" id="2.60.40.60:FF:000112">
    <property type="entry name" value="neural-cadherin isoform X1"/>
    <property type="match status" value="1"/>
</dbReference>
<feature type="domain" description="Cadherin" evidence="12">
    <location>
        <begin position="462"/>
        <end position="597"/>
    </location>
</feature>
<comment type="subcellular location">
    <subcellularLocation>
        <location evidence="1">Membrane</location>
    </subcellularLocation>
</comment>
<evidence type="ECO:0000256" key="2">
    <source>
        <dbReference type="ARBA" id="ARBA00022692"/>
    </source>
</evidence>
<dbReference type="GeneID" id="108668249"/>
<feature type="domain" description="Cadherin" evidence="12">
    <location>
        <begin position="220"/>
        <end position="277"/>
    </location>
</feature>
<dbReference type="PROSITE" id="PS01187">
    <property type="entry name" value="EGF_CA"/>
    <property type="match status" value="1"/>
</dbReference>
<feature type="domain" description="EGF-like" evidence="11">
    <location>
        <begin position="1191"/>
        <end position="1227"/>
    </location>
</feature>
<dbReference type="Gene3D" id="2.60.40.60">
    <property type="entry name" value="Cadherins"/>
    <property type="match status" value="5"/>
</dbReference>
<keyword evidence="6" id="KW-0472">Membrane</keyword>
<keyword evidence="7 9" id="KW-1015">Disulfide bond</keyword>
<evidence type="ECO:0000256" key="4">
    <source>
        <dbReference type="ARBA" id="ARBA00022837"/>
    </source>
</evidence>
<evidence type="ECO:0000256" key="1">
    <source>
        <dbReference type="ARBA" id="ARBA00004370"/>
    </source>
</evidence>
<dbReference type="InterPro" id="IPR002126">
    <property type="entry name" value="Cadherin-like_dom"/>
</dbReference>
<keyword evidence="3" id="KW-0677">Repeat</keyword>
<evidence type="ECO:0000256" key="10">
    <source>
        <dbReference type="SAM" id="MobiDB-lite"/>
    </source>
</evidence>
<evidence type="ECO:0000259" key="12">
    <source>
        <dbReference type="PROSITE" id="PS50268"/>
    </source>
</evidence>
<protein>
    <submittedName>
        <fullName evidence="14">Uncharacterized protein LOC108668249</fullName>
    </submittedName>
</protein>
<evidence type="ECO:0000313" key="13">
    <source>
        <dbReference type="Proteomes" id="UP000694843"/>
    </source>
</evidence>
<dbReference type="InterPro" id="IPR020894">
    <property type="entry name" value="Cadherin_CS"/>
</dbReference>
<evidence type="ECO:0000259" key="11">
    <source>
        <dbReference type="PROSITE" id="PS50026"/>
    </source>
</evidence>
<sequence>SEVRYSLLDWRQRYWFTVQPHTGVVALVSPLDRETTSHLTVPLEARTSQGSAEATLYVTVEDVNEFPPRFANDVYQTQITEEDDRHLPKPVIQVVARDRDGGSWGVLRYSLSGDGVSQAQDPHPQDPNPNLHNDNLNNEATRRQYFPQSRSSSLSTPHQPELTPIAKSSLRLLPVSSSLVSDIVLGLAGPALRSPGAPPPAVAPPSVSKSKHWTRRRAAFSIDPESGTIYVLKPLDRDAPTGHARWRLTVTATDGQYTASTDVLVNLKDVNDNAPVFPHDVVDANVLENSMSGTTVAVVTAHDADDPHEGDNARLSYSLLKNVIDERSRLPMFTVDRQTGALRTAVCCLDREHTSSYGLVIAATDGGGLQGTCTVTVNIDDVNDVPPSFVRSHVDVLVPEHRQPSFQRSSSHGASPSNGAPSSSDVSSDGVTSSKEVTLPKEELSSSAMLSSNREFPSRGLPSSKSRSNVSENFISTLAVTDPDTSNVFAYRVVPGSGHGWQLVEVAASTAGADLFSRVPLDFENPQHRAGLNFRVQVTDQGDMPWSSHPRVSECSVTVTVQVFAGHGNDRWFAGHGNDSSLVTVNVDDVNDNPPFLLGGSRVQLPPMAGGSDGGGLGLPAGSRVPFTLTLDDPDDWPQGHGPPFHLDPHLTADAGYRVSFYPGRASAGGGVVVAAELLTLRPLSAAVSVPLTLSDAGSPPMRRQMTLTLVPHSAESAHRNVSLVKIATVVSAHAAPPAPLGRLPRLPFPGDATQRHGTDTETDNVSSLFRDKFRFNFYEPDPVTGKSLGNSSRGLDKFSARITWQGANSGIRLDSDSGSLLLDPAAGLGRHEAKLLLSSASGEAHELTVYADVSSVGVADALKSTPIDLAILPHELLTNADAEEPNSESPLDRLLRLLNQHLADYSELSRADSPKSHDMSAHRPHVMVVAVETIRRNHDSHTRVWLLQQPPERHLRFALEPLIFQHQHKIEAEVGAAVLGAGVSTLGDCASRRVACRCCCRDRAALDQRWHLADAGARSHAGPSLRIESLCRCPVQDGAEEERGQLASLTSAHAVTAGLEICECGPDICGCGPEICGCGPEICGCGPEICGCSPEICGCCLSAVRVFGHLLPLPEIVNNNHSSNNSNKNTSNSAGSVTSFANVISGCTSPSVCTNTSCPPPLTCGHSWGLNTCGCAAGEELSRDGTACLDVDECRYDPCLNLGVCVNTHPGYRCVCGPAHRGEHCEWGAAGALEAPYSLSILVASAVASAAALLLSMDLVNLPPPTGGSIDMEDPDILLPPPPLHFNPSSTTFGFDGGGLNFRAGSLQ</sequence>
<gene>
    <name evidence="14" type="primary">LOC108668249</name>
</gene>
<dbReference type="PROSITE" id="PS00022">
    <property type="entry name" value="EGF_1"/>
    <property type="match status" value="1"/>
</dbReference>
<feature type="region of interest" description="Disordered" evidence="10">
    <location>
        <begin position="113"/>
        <end position="136"/>
    </location>
</feature>
<keyword evidence="4 8" id="KW-0106">Calcium</keyword>
<dbReference type="PANTHER" id="PTHR24026">
    <property type="entry name" value="FAT ATYPICAL CADHERIN-RELATED"/>
    <property type="match status" value="1"/>
</dbReference>